<keyword evidence="5" id="KW-0539">Nucleus</keyword>
<dbReference type="AlphaFoldDB" id="A0AAD6VSM4"/>
<feature type="domain" description="G-patch" evidence="7">
    <location>
        <begin position="433"/>
        <end position="480"/>
    </location>
</feature>
<protein>
    <recommendedName>
        <fullName evidence="7">G-patch domain-containing protein</fullName>
    </recommendedName>
</protein>
<proteinExistence type="predicted"/>
<feature type="region of interest" description="Disordered" evidence="6">
    <location>
        <begin position="197"/>
        <end position="396"/>
    </location>
</feature>
<dbReference type="InterPro" id="IPR012677">
    <property type="entry name" value="Nucleotide-bd_a/b_plait_sf"/>
</dbReference>
<evidence type="ECO:0000313" key="9">
    <source>
        <dbReference type="Proteomes" id="UP001219525"/>
    </source>
</evidence>
<keyword evidence="9" id="KW-1185">Reference proteome</keyword>
<feature type="compositionally biased region" description="Low complexity" evidence="6">
    <location>
        <begin position="366"/>
        <end position="375"/>
    </location>
</feature>
<evidence type="ECO:0000256" key="6">
    <source>
        <dbReference type="SAM" id="MobiDB-lite"/>
    </source>
</evidence>
<dbReference type="InterPro" id="IPR040052">
    <property type="entry name" value="RBM17"/>
</dbReference>
<evidence type="ECO:0000256" key="5">
    <source>
        <dbReference type="ARBA" id="ARBA00023242"/>
    </source>
</evidence>
<dbReference type="SUPFAM" id="SSF54928">
    <property type="entry name" value="RNA-binding domain, RBD"/>
    <property type="match status" value="1"/>
</dbReference>
<accession>A0AAD6VSM4</accession>
<evidence type="ECO:0000256" key="3">
    <source>
        <dbReference type="ARBA" id="ARBA00022884"/>
    </source>
</evidence>
<dbReference type="EMBL" id="JARJCW010000011">
    <property type="protein sequence ID" value="KAJ7219198.1"/>
    <property type="molecule type" value="Genomic_DNA"/>
</dbReference>
<feature type="region of interest" description="Disordered" evidence="6">
    <location>
        <begin position="124"/>
        <end position="182"/>
    </location>
</feature>
<evidence type="ECO:0000256" key="1">
    <source>
        <dbReference type="ARBA" id="ARBA00004123"/>
    </source>
</evidence>
<sequence>MTSRAGGLYGGVTFSSGAKVPVHSLAQPAQDNTTPVAEAEPVPQVATDLSHGDDDSKPGAAPGKATAGWSAALAFAPTRRAALQKAKPAVPRLPVGASLTSVSSSSVVSSTAVVFAPPALVETTKDPAAEPGWGKKVKPPSMVLDEDVNGYKSSQNKRKVGAGGKGRGKKNKNVIPIALWDPTELYEPLRPNDYNEFKLWKQKDRIDRRERLAEERRHEDRKRGRRSGSYTDSEATGSDDDERPRKSGRYEEVDRWSRADDERRALGAPTPQSMDLTGDDAYQRRLAMSDSKRPPSPVPAPDYSPTAQDDDIPSIIPGLSLGTTSAAPPPAETGDEAYLRRVAMASVTRPAPPSAPAPERSPSPPALAYNPFAPSSVPPPPAGPPPSMAAVMDARAKAAAAIAARLGALGGASESAPDLAPPSEESPPKKPDPHGFAARLMAKWGHKQGQGLGADGSGIVNALTVEQTPQGKHGASASSGGKSVGVASKMGKIVNNNEDSKAREDRQRFGEPSRVVVLTNMVSVQELDDELSGEIGDECSKNGVVNRVEVHVVNPPSPNPEEAVRIFVVFGGPVGAWKTVRELDGRFFGGRTTRARYFPEALFAQRALDAPIP</sequence>
<dbReference type="Pfam" id="PF01585">
    <property type="entry name" value="G-patch"/>
    <property type="match status" value="1"/>
</dbReference>
<feature type="compositionally biased region" description="Basic residues" evidence="6">
    <location>
        <begin position="155"/>
        <end position="172"/>
    </location>
</feature>
<dbReference type="InterPro" id="IPR003954">
    <property type="entry name" value="RRM_euk-type"/>
</dbReference>
<keyword evidence="4" id="KW-0508">mRNA splicing</keyword>
<feature type="compositionally biased region" description="Basic and acidic residues" evidence="6">
    <location>
        <begin position="197"/>
        <end position="222"/>
    </location>
</feature>
<reference evidence="8" key="1">
    <citation type="submission" date="2023-03" db="EMBL/GenBank/DDBJ databases">
        <title>Massive genome expansion in bonnet fungi (Mycena s.s.) driven by repeated elements and novel gene families across ecological guilds.</title>
        <authorList>
            <consortium name="Lawrence Berkeley National Laboratory"/>
            <person name="Harder C.B."/>
            <person name="Miyauchi S."/>
            <person name="Viragh M."/>
            <person name="Kuo A."/>
            <person name="Thoen E."/>
            <person name="Andreopoulos B."/>
            <person name="Lu D."/>
            <person name="Skrede I."/>
            <person name="Drula E."/>
            <person name="Henrissat B."/>
            <person name="Morin E."/>
            <person name="Kohler A."/>
            <person name="Barry K."/>
            <person name="LaButti K."/>
            <person name="Morin E."/>
            <person name="Salamov A."/>
            <person name="Lipzen A."/>
            <person name="Mereny Z."/>
            <person name="Hegedus B."/>
            <person name="Baldrian P."/>
            <person name="Stursova M."/>
            <person name="Weitz H."/>
            <person name="Taylor A."/>
            <person name="Grigoriev I.V."/>
            <person name="Nagy L.G."/>
            <person name="Martin F."/>
            <person name="Kauserud H."/>
        </authorList>
    </citation>
    <scope>NUCLEOTIDE SEQUENCE</scope>
    <source>
        <strain evidence="8">9144</strain>
    </source>
</reference>
<comment type="caution">
    <text evidence="8">The sequence shown here is derived from an EMBL/GenBank/DDBJ whole genome shotgun (WGS) entry which is preliminary data.</text>
</comment>
<dbReference type="PANTHER" id="PTHR13288:SF8">
    <property type="entry name" value="SPLICING FACTOR 45"/>
    <property type="match status" value="1"/>
</dbReference>
<evidence type="ECO:0000256" key="4">
    <source>
        <dbReference type="ARBA" id="ARBA00023187"/>
    </source>
</evidence>
<feature type="region of interest" description="Disordered" evidence="6">
    <location>
        <begin position="410"/>
        <end position="436"/>
    </location>
</feature>
<keyword evidence="2" id="KW-0507">mRNA processing</keyword>
<dbReference type="FunFam" id="3.30.70.330:FF:000382">
    <property type="entry name" value="G-patch domain-containing protein"/>
    <property type="match status" value="1"/>
</dbReference>
<name>A0AAD6VSM4_9AGAR</name>
<dbReference type="SMART" id="SM00361">
    <property type="entry name" value="RRM_1"/>
    <property type="match status" value="1"/>
</dbReference>
<dbReference type="Proteomes" id="UP001219525">
    <property type="component" value="Unassembled WGS sequence"/>
</dbReference>
<dbReference type="GO" id="GO:0045292">
    <property type="term" value="P:mRNA cis splicing, via spliceosome"/>
    <property type="evidence" value="ECO:0007669"/>
    <property type="project" value="InterPro"/>
</dbReference>
<dbReference type="CDD" id="cd12374">
    <property type="entry name" value="RRM_UHM_SPF45_PUF60"/>
    <property type="match status" value="1"/>
</dbReference>
<dbReference type="InterPro" id="IPR035979">
    <property type="entry name" value="RBD_domain_sf"/>
</dbReference>
<evidence type="ECO:0000313" key="8">
    <source>
        <dbReference type="EMBL" id="KAJ7219198.1"/>
    </source>
</evidence>
<dbReference type="GO" id="GO:0003723">
    <property type="term" value="F:RNA binding"/>
    <property type="evidence" value="ECO:0007669"/>
    <property type="project" value="UniProtKB-KW"/>
</dbReference>
<evidence type="ECO:0000259" key="7">
    <source>
        <dbReference type="PROSITE" id="PS50174"/>
    </source>
</evidence>
<organism evidence="8 9">
    <name type="scientific">Mycena pura</name>
    <dbReference type="NCBI Taxonomy" id="153505"/>
    <lineage>
        <taxon>Eukaryota</taxon>
        <taxon>Fungi</taxon>
        <taxon>Dikarya</taxon>
        <taxon>Basidiomycota</taxon>
        <taxon>Agaricomycotina</taxon>
        <taxon>Agaricomycetes</taxon>
        <taxon>Agaricomycetidae</taxon>
        <taxon>Agaricales</taxon>
        <taxon>Marasmiineae</taxon>
        <taxon>Mycenaceae</taxon>
        <taxon>Mycena</taxon>
    </lineage>
</organism>
<feature type="non-terminal residue" evidence="8">
    <location>
        <position position="1"/>
    </location>
</feature>
<keyword evidence="3" id="KW-0694">RNA-binding</keyword>
<dbReference type="SMART" id="SM00443">
    <property type="entry name" value="G_patch"/>
    <property type="match status" value="1"/>
</dbReference>
<dbReference type="PANTHER" id="PTHR13288">
    <property type="entry name" value="SPLICING FACTOR 45 SPF45"/>
    <property type="match status" value="1"/>
</dbReference>
<gene>
    <name evidence="8" type="ORF">GGX14DRAFT_435051</name>
</gene>
<feature type="compositionally biased region" description="Pro residues" evidence="6">
    <location>
        <begin position="350"/>
        <end position="365"/>
    </location>
</feature>
<dbReference type="InterPro" id="IPR000467">
    <property type="entry name" value="G_patch_dom"/>
</dbReference>
<dbReference type="Gene3D" id="3.30.70.330">
    <property type="match status" value="1"/>
</dbReference>
<evidence type="ECO:0000256" key="2">
    <source>
        <dbReference type="ARBA" id="ARBA00022664"/>
    </source>
</evidence>
<feature type="compositionally biased region" description="Basic and acidic residues" evidence="6">
    <location>
        <begin position="242"/>
        <end position="265"/>
    </location>
</feature>
<dbReference type="PROSITE" id="PS50174">
    <property type="entry name" value="G_PATCH"/>
    <property type="match status" value="1"/>
</dbReference>
<comment type="subcellular location">
    <subcellularLocation>
        <location evidence="1">Nucleus</location>
    </subcellularLocation>
</comment>
<feature type="region of interest" description="Disordered" evidence="6">
    <location>
        <begin position="23"/>
        <end position="66"/>
    </location>
</feature>
<feature type="compositionally biased region" description="Pro residues" evidence="6">
    <location>
        <begin position="376"/>
        <end position="387"/>
    </location>
</feature>
<dbReference type="GO" id="GO:0071011">
    <property type="term" value="C:precatalytic spliceosome"/>
    <property type="evidence" value="ECO:0007669"/>
    <property type="project" value="TreeGrafter"/>
</dbReference>